<feature type="compositionally biased region" description="Polar residues" evidence="1">
    <location>
        <begin position="1"/>
        <end position="14"/>
    </location>
</feature>
<keyword evidence="3" id="KW-1185">Reference proteome</keyword>
<evidence type="ECO:0000256" key="1">
    <source>
        <dbReference type="SAM" id="MobiDB-lite"/>
    </source>
</evidence>
<gene>
    <name evidence="2" type="ORF">TKK_012198</name>
</gene>
<comment type="caution">
    <text evidence="2">The sequence shown here is derived from an EMBL/GenBank/DDBJ whole genome shotgun (WGS) entry which is preliminary data.</text>
</comment>
<protein>
    <submittedName>
        <fullName evidence="2">Uncharacterized protein</fullName>
    </submittedName>
</protein>
<evidence type="ECO:0000313" key="3">
    <source>
        <dbReference type="Proteomes" id="UP001627154"/>
    </source>
</evidence>
<feature type="compositionally biased region" description="Low complexity" evidence="1">
    <location>
        <begin position="15"/>
        <end position="41"/>
    </location>
</feature>
<dbReference type="EMBL" id="JBJJXI010000098">
    <property type="protein sequence ID" value="KAL3393320.1"/>
    <property type="molecule type" value="Genomic_DNA"/>
</dbReference>
<dbReference type="PANTHER" id="PTHR12295">
    <property type="entry name" value="FURRY-RELATED"/>
    <property type="match status" value="1"/>
</dbReference>
<organism evidence="2 3">
    <name type="scientific">Trichogramma kaykai</name>
    <dbReference type="NCBI Taxonomy" id="54128"/>
    <lineage>
        <taxon>Eukaryota</taxon>
        <taxon>Metazoa</taxon>
        <taxon>Ecdysozoa</taxon>
        <taxon>Arthropoda</taxon>
        <taxon>Hexapoda</taxon>
        <taxon>Insecta</taxon>
        <taxon>Pterygota</taxon>
        <taxon>Neoptera</taxon>
        <taxon>Endopterygota</taxon>
        <taxon>Hymenoptera</taxon>
        <taxon>Apocrita</taxon>
        <taxon>Proctotrupomorpha</taxon>
        <taxon>Chalcidoidea</taxon>
        <taxon>Trichogrammatidae</taxon>
        <taxon>Trichogramma</taxon>
    </lineage>
</organism>
<sequence>MSATGTTQEEQQQNASTTASASTTATTSHSTSTIAAQATSTPNHSMTFLTTSTTVVQSNNGQPQQQYHHQAQYQQQQQAKDITTLDALLSATYCRSQKYLSRQLAQLHPELTMPMFSEVTYRFQTARREVRQLLLQYLLPWLHNMELVDPNVPPCSNPLSYFQKFMINSLMLFLCFNLRAWQSSPWICSKIER</sequence>
<dbReference type="InterPro" id="IPR039867">
    <property type="entry name" value="Furry/Tao3/Mor2"/>
</dbReference>
<proteinExistence type="predicted"/>
<evidence type="ECO:0000313" key="2">
    <source>
        <dbReference type="EMBL" id="KAL3393320.1"/>
    </source>
</evidence>
<accession>A0ABD2WKF9</accession>
<reference evidence="2 3" key="1">
    <citation type="journal article" date="2024" name="bioRxiv">
        <title>A reference genome for Trichogramma kaykai: A tiny desert-dwelling parasitoid wasp with competing sex-ratio distorters.</title>
        <authorList>
            <person name="Culotta J."/>
            <person name="Lindsey A.R."/>
        </authorList>
    </citation>
    <scope>NUCLEOTIDE SEQUENCE [LARGE SCALE GENOMIC DNA]</scope>
    <source>
        <strain evidence="2 3">KSX58</strain>
    </source>
</reference>
<dbReference type="Proteomes" id="UP001627154">
    <property type="component" value="Unassembled WGS sequence"/>
</dbReference>
<feature type="region of interest" description="Disordered" evidence="1">
    <location>
        <begin position="1"/>
        <end position="45"/>
    </location>
</feature>
<name>A0ABD2WKF9_9HYME</name>
<dbReference type="AlphaFoldDB" id="A0ABD2WKF9"/>
<dbReference type="PANTHER" id="PTHR12295:SF30">
    <property type="entry name" value="PROTEIN FURRY"/>
    <property type="match status" value="1"/>
</dbReference>